<protein>
    <submittedName>
        <fullName evidence="4">Gliding motility-associated ABC transporter substrate-binding protein GldG</fullName>
    </submittedName>
</protein>
<evidence type="ECO:0000259" key="3">
    <source>
        <dbReference type="Pfam" id="PF23357"/>
    </source>
</evidence>
<accession>A0ABW5MVF9</accession>
<comment type="caution">
    <text evidence="4">The sequence shown here is derived from an EMBL/GenBank/DDBJ whole genome shotgun (WGS) entry which is preliminary data.</text>
</comment>
<gene>
    <name evidence="4" type="primary">gldG</name>
    <name evidence="4" type="ORF">ACFSQJ_09105</name>
</gene>
<keyword evidence="1" id="KW-1133">Transmembrane helix</keyword>
<name>A0ABW5MVF9_9FLAO</name>
<dbReference type="NCBIfam" id="TIGR03521">
    <property type="entry name" value="GldG"/>
    <property type="match status" value="1"/>
</dbReference>
<organism evidence="4 5">
    <name type="scientific">Croceitalea marina</name>
    <dbReference type="NCBI Taxonomy" id="1775166"/>
    <lineage>
        <taxon>Bacteria</taxon>
        <taxon>Pseudomonadati</taxon>
        <taxon>Bacteroidota</taxon>
        <taxon>Flavobacteriia</taxon>
        <taxon>Flavobacteriales</taxon>
        <taxon>Flavobacteriaceae</taxon>
        <taxon>Croceitalea</taxon>
    </lineage>
</organism>
<feature type="transmembrane region" description="Helical" evidence="1">
    <location>
        <begin position="527"/>
        <end position="549"/>
    </location>
</feature>
<feature type="domain" description="DUF7088" evidence="3">
    <location>
        <begin position="34"/>
        <end position="140"/>
    </location>
</feature>
<dbReference type="InterPro" id="IPR055396">
    <property type="entry name" value="DUF7088"/>
</dbReference>
<dbReference type="Pfam" id="PF23357">
    <property type="entry name" value="DUF7088"/>
    <property type="match status" value="1"/>
</dbReference>
<dbReference type="Pfam" id="PF09822">
    <property type="entry name" value="ABC_transp_aux"/>
    <property type="match status" value="1"/>
</dbReference>
<dbReference type="InterPro" id="IPR019196">
    <property type="entry name" value="ABC_transp_unknown"/>
</dbReference>
<dbReference type="EMBL" id="JBHULB010000011">
    <property type="protein sequence ID" value="MFD2587087.1"/>
    <property type="molecule type" value="Genomic_DNA"/>
</dbReference>
<reference evidence="5" key="1">
    <citation type="journal article" date="2019" name="Int. J. Syst. Evol. Microbiol.">
        <title>The Global Catalogue of Microorganisms (GCM) 10K type strain sequencing project: providing services to taxonomists for standard genome sequencing and annotation.</title>
        <authorList>
            <consortium name="The Broad Institute Genomics Platform"/>
            <consortium name="The Broad Institute Genome Sequencing Center for Infectious Disease"/>
            <person name="Wu L."/>
            <person name="Ma J."/>
        </authorList>
    </citation>
    <scope>NUCLEOTIDE SEQUENCE [LARGE SCALE GENOMIC DNA]</scope>
    <source>
        <strain evidence="5">KCTC 52368</strain>
    </source>
</reference>
<evidence type="ECO:0000313" key="4">
    <source>
        <dbReference type="EMBL" id="MFD2587087.1"/>
    </source>
</evidence>
<feature type="domain" description="ABC-type uncharacterised transport system" evidence="2">
    <location>
        <begin position="187"/>
        <end position="492"/>
    </location>
</feature>
<keyword evidence="1" id="KW-0472">Membrane</keyword>
<sequence length="556" mass="63006">MKKEFLVAILKALIVLVILNVLSSYFFKRFDLTEDSRYTLSDEAYTRINKFETPVIIDILLEGNLPSEFSRLKTETNLLLQQFASKNSNIKFDFVDPLEGSEQREQTVAELQQIGLTPANVTIEENGKVSQELVFPWAMVNYNNKTVKVPLLKNKLGSSMEDRINNSVQQLEYAFTDAFTKLAITEKKRVAVLKGNGELEDIYLTDYLSSIREYYNIGAITLDSVANDAQKVFEQLKGFDLALIAKPTEAFTEEEKYVLDQFIVNGGRSIWLIDNVAMELDSLFNEKGSSLAIRRQLNLDDFFFKYGVRINPVLLNDLYNTPIVLASGEANESQYNPLPWAYHPMVFSKNNHPINTNIEASRFQFANSIDTLSNSNKKTILLQSSPLSKTEGTPRPISLNLLSKQPDKESYLNKGNLPLAVLVEGEFSSAYTNRIKPTKLNGNLEKGVRNKMLVIADGDLIKNQLRNGKPLPLGYDKWTNNTYGNKEFLVNSINYLLDDTGLINIRNKKVSIPLLDTRKVQGQKSKWQLINIGAPVILISLLGICFAYYRKKRFSP</sequence>
<evidence type="ECO:0000259" key="2">
    <source>
        <dbReference type="Pfam" id="PF09822"/>
    </source>
</evidence>
<keyword evidence="5" id="KW-1185">Reference proteome</keyword>
<keyword evidence="1" id="KW-0812">Transmembrane</keyword>
<dbReference type="InterPro" id="IPR019863">
    <property type="entry name" value="Motility-assoc_ABC-rel_GldG"/>
</dbReference>
<dbReference type="RefSeq" id="WP_377766647.1">
    <property type="nucleotide sequence ID" value="NZ_JBHULB010000011.1"/>
</dbReference>
<evidence type="ECO:0000256" key="1">
    <source>
        <dbReference type="SAM" id="Phobius"/>
    </source>
</evidence>
<evidence type="ECO:0000313" key="5">
    <source>
        <dbReference type="Proteomes" id="UP001597526"/>
    </source>
</evidence>
<dbReference type="Proteomes" id="UP001597526">
    <property type="component" value="Unassembled WGS sequence"/>
</dbReference>
<proteinExistence type="predicted"/>